<dbReference type="PATRIC" id="fig|1008153.3.peg.3988"/>
<reference evidence="4 5" key="1">
    <citation type="submission" date="2016-02" db="EMBL/GenBank/DDBJ databases">
        <title>Genome sequence of Halalkalicoccus paucihalophilus DSM 24557.</title>
        <authorList>
            <person name="Poehlein A."/>
            <person name="Daniel R."/>
        </authorList>
    </citation>
    <scope>NUCLEOTIDE SEQUENCE [LARGE SCALE GENOMIC DNA]</scope>
    <source>
        <strain evidence="4 5">DSM 24557</strain>
    </source>
</reference>
<dbReference type="EMBL" id="LTAZ01000016">
    <property type="protein sequence ID" value="KYH24098.1"/>
    <property type="molecule type" value="Genomic_DNA"/>
</dbReference>
<sequence length="324" mass="35878">MLFDILYRENAMEQRETIQPEYVEFMSEGTRCAASLYRPDDLATTNTRDPPIVVMANGFGLPRQAGLPAFAERFAEHGLAVLLFDYRSLGESGGEPRNVALPFGQITDWKSAIEYARTIDGIDGDRLGVYGFSLGGGGAFITAAREDVDAYVGRTPILDGRRTLIHFIRAMGPIYGLRVTAAGLRDIGRKYTGREPYYIPIWGDYPDELPALATPGSKEGHESVAGEDANNQEVNRCAARAFVTFGLYRPIKSVHRIECPTLIIEAADDTIAPKNAIDATVSRLSDVRYITIETDHFGAFSELFDEVSEQEVEFLERHLLDNGQ</sequence>
<dbReference type="InterPro" id="IPR050261">
    <property type="entry name" value="FrsA_esterase"/>
</dbReference>
<dbReference type="AlphaFoldDB" id="A0A151A8S5"/>
<evidence type="ECO:0000256" key="1">
    <source>
        <dbReference type="ARBA" id="ARBA00022801"/>
    </source>
</evidence>
<keyword evidence="1 4" id="KW-0378">Hydrolase</keyword>
<comment type="caution">
    <text evidence="4">The sequence shown here is derived from an EMBL/GenBank/DDBJ whole genome shotgun (WGS) entry which is preliminary data.</text>
</comment>
<name>A0A151A8S5_9EURY</name>
<keyword evidence="5" id="KW-1185">Reference proteome</keyword>
<comment type="similarity">
    <text evidence="2">Belongs to the AB hydrolase superfamily. FUS2 hydrolase family.</text>
</comment>
<dbReference type="GO" id="GO:0016788">
    <property type="term" value="F:hydrolase activity, acting on ester bonds"/>
    <property type="evidence" value="ECO:0007669"/>
    <property type="project" value="UniProtKB-ARBA"/>
</dbReference>
<dbReference type="PANTHER" id="PTHR22946:SF9">
    <property type="entry name" value="POLYKETIDE TRANSFERASE AF380"/>
    <property type="match status" value="1"/>
</dbReference>
<dbReference type="Gene3D" id="3.40.50.1820">
    <property type="entry name" value="alpha/beta hydrolase"/>
    <property type="match status" value="1"/>
</dbReference>
<evidence type="ECO:0000259" key="3">
    <source>
        <dbReference type="Pfam" id="PF12697"/>
    </source>
</evidence>
<evidence type="ECO:0000313" key="4">
    <source>
        <dbReference type="EMBL" id="KYH24098.1"/>
    </source>
</evidence>
<protein>
    <submittedName>
        <fullName evidence="4">Alpha/beta hydrolase family protein</fullName>
    </submittedName>
</protein>
<organism evidence="4 5">
    <name type="scientific">Halalkalicoccus paucihalophilus</name>
    <dbReference type="NCBI Taxonomy" id="1008153"/>
    <lineage>
        <taxon>Archaea</taxon>
        <taxon>Methanobacteriati</taxon>
        <taxon>Methanobacteriota</taxon>
        <taxon>Stenosarchaea group</taxon>
        <taxon>Halobacteria</taxon>
        <taxon>Halobacteriales</taxon>
        <taxon>Halococcaceae</taxon>
        <taxon>Halalkalicoccus</taxon>
    </lineage>
</organism>
<gene>
    <name evidence="4" type="ORF">HAPAU_37410</name>
</gene>
<dbReference type="PANTHER" id="PTHR22946">
    <property type="entry name" value="DIENELACTONE HYDROLASE DOMAIN-CONTAINING PROTEIN-RELATED"/>
    <property type="match status" value="1"/>
</dbReference>
<dbReference type="InterPro" id="IPR000073">
    <property type="entry name" value="AB_hydrolase_1"/>
</dbReference>
<accession>A0A151A8S5</accession>
<dbReference type="Proteomes" id="UP000075321">
    <property type="component" value="Unassembled WGS sequence"/>
</dbReference>
<feature type="domain" description="AB hydrolase-1" evidence="3">
    <location>
        <begin position="53"/>
        <end position="300"/>
    </location>
</feature>
<evidence type="ECO:0000256" key="2">
    <source>
        <dbReference type="ARBA" id="ARBA00038115"/>
    </source>
</evidence>
<dbReference type="InterPro" id="IPR029058">
    <property type="entry name" value="AB_hydrolase_fold"/>
</dbReference>
<proteinExistence type="inferred from homology"/>
<dbReference type="SUPFAM" id="SSF53474">
    <property type="entry name" value="alpha/beta-Hydrolases"/>
    <property type="match status" value="1"/>
</dbReference>
<dbReference type="RefSeq" id="WP_245634224.1">
    <property type="nucleotide sequence ID" value="NZ_LTAZ01000016.1"/>
</dbReference>
<evidence type="ECO:0000313" key="5">
    <source>
        <dbReference type="Proteomes" id="UP000075321"/>
    </source>
</evidence>
<dbReference type="Pfam" id="PF12697">
    <property type="entry name" value="Abhydrolase_6"/>
    <property type="match status" value="1"/>
</dbReference>